<evidence type="ECO:0000313" key="3">
    <source>
        <dbReference type="Proteomes" id="UP000054874"/>
    </source>
</evidence>
<organism evidence="2 3">
    <name type="scientific">Acetivibrio ethanolgignens</name>
    <dbReference type="NCBI Taxonomy" id="290052"/>
    <lineage>
        <taxon>Bacteria</taxon>
        <taxon>Bacillati</taxon>
        <taxon>Bacillota</taxon>
        <taxon>Clostridia</taxon>
        <taxon>Eubacteriales</taxon>
        <taxon>Oscillospiraceae</taxon>
        <taxon>Acetivibrio</taxon>
    </lineage>
</organism>
<dbReference type="STRING" id="290052.ASU35_15575"/>
<dbReference type="RefSeq" id="WP_058354064.1">
    <property type="nucleotide sequence ID" value="NZ_CABMMD010000206.1"/>
</dbReference>
<keyword evidence="3" id="KW-1185">Reference proteome</keyword>
<dbReference type="InterPro" id="IPR010090">
    <property type="entry name" value="Phage_tape_meas"/>
</dbReference>
<dbReference type="Proteomes" id="UP000054874">
    <property type="component" value="Unassembled WGS sequence"/>
</dbReference>
<dbReference type="OrthoDB" id="9809488at2"/>
<reference evidence="2 3" key="1">
    <citation type="submission" date="2015-11" db="EMBL/GenBank/DDBJ databases">
        <title>Butyribacter intestini gen. nov., sp. nov., a butyric acid-producing bacterium of the family Lachnospiraceae isolated from the human faeces.</title>
        <authorList>
            <person name="Zou Y."/>
            <person name="Xue W."/>
            <person name="Luo G."/>
            <person name="Lv M."/>
        </authorList>
    </citation>
    <scope>NUCLEOTIDE SEQUENCE [LARGE SCALE GENOMIC DNA]</scope>
    <source>
        <strain evidence="2 3">ACET-33324</strain>
    </source>
</reference>
<dbReference type="Pfam" id="PF10145">
    <property type="entry name" value="PhageMin_Tail"/>
    <property type="match status" value="1"/>
</dbReference>
<dbReference type="EMBL" id="LNAM01000206">
    <property type="protein sequence ID" value="KSV57683.1"/>
    <property type="molecule type" value="Genomic_DNA"/>
</dbReference>
<accession>A0A0V8QBB9</accession>
<gene>
    <name evidence="2" type="ORF">ASU35_15575</name>
</gene>
<proteinExistence type="predicted"/>
<feature type="domain" description="Phage tail tape measure protein" evidence="1">
    <location>
        <begin position="7"/>
        <end position="210"/>
    </location>
</feature>
<sequence length="317" mass="33856">MKHLPKTGTDVLDAVTEFKRAGYDIADSMKYAEEALKTANISENLKDASQNASSLVNIMKGFQNETPEFAKKINDAVNQVSNTEAVNFDNLIDGATRLSAVADQAGLSFEQMLGTLTGGYEILGNMEKVATGQITIFSRLQAIQLDGEEEVSTVAKLQEKFSNATKGAVNIVDQTSGQLRNVYDILDDLAGVWDTLDKNTREALAIEAAGIRQKQVFLALMQNWKGVEDAVESAKNSLGSADEENEKYINSIQGKLENLESATQKLSKTLIDSDLVKFFVDLGTTGVKAIDGLINALTPLGTAAAIGGGLLGANGIG</sequence>
<dbReference type="NCBIfam" id="TIGR01760">
    <property type="entry name" value="tape_meas_TP901"/>
    <property type="match status" value="1"/>
</dbReference>
<comment type="caution">
    <text evidence="2">The sequence shown here is derived from an EMBL/GenBank/DDBJ whole genome shotgun (WGS) entry which is preliminary data.</text>
</comment>
<name>A0A0V8QBB9_9FIRM</name>
<protein>
    <recommendedName>
        <fullName evidence="1">Phage tail tape measure protein domain-containing protein</fullName>
    </recommendedName>
</protein>
<evidence type="ECO:0000313" key="2">
    <source>
        <dbReference type="EMBL" id="KSV57683.1"/>
    </source>
</evidence>
<evidence type="ECO:0000259" key="1">
    <source>
        <dbReference type="Pfam" id="PF10145"/>
    </source>
</evidence>
<dbReference type="AlphaFoldDB" id="A0A0V8QBB9"/>